<gene>
    <name evidence="2" type="ORF">Acr_00g0077680</name>
</gene>
<dbReference type="EMBL" id="BJWL01000391">
    <property type="protein sequence ID" value="GFS42013.1"/>
    <property type="molecule type" value="Genomic_DNA"/>
</dbReference>
<dbReference type="Proteomes" id="UP000585474">
    <property type="component" value="Unassembled WGS sequence"/>
</dbReference>
<comment type="caution">
    <text evidence="2">The sequence shown here is derived from an EMBL/GenBank/DDBJ whole genome shotgun (WGS) entry which is preliminary data.</text>
</comment>
<evidence type="ECO:0000256" key="1">
    <source>
        <dbReference type="SAM" id="MobiDB-lite"/>
    </source>
</evidence>
<organism evidence="2 3">
    <name type="scientific">Actinidia rufa</name>
    <dbReference type="NCBI Taxonomy" id="165716"/>
    <lineage>
        <taxon>Eukaryota</taxon>
        <taxon>Viridiplantae</taxon>
        <taxon>Streptophyta</taxon>
        <taxon>Embryophyta</taxon>
        <taxon>Tracheophyta</taxon>
        <taxon>Spermatophyta</taxon>
        <taxon>Magnoliopsida</taxon>
        <taxon>eudicotyledons</taxon>
        <taxon>Gunneridae</taxon>
        <taxon>Pentapetalae</taxon>
        <taxon>asterids</taxon>
        <taxon>Ericales</taxon>
        <taxon>Actinidiaceae</taxon>
        <taxon>Actinidia</taxon>
    </lineage>
</organism>
<name>A0A7J0DTW5_9ERIC</name>
<accession>A0A7J0DTW5</accession>
<feature type="region of interest" description="Disordered" evidence="1">
    <location>
        <begin position="427"/>
        <end position="447"/>
    </location>
</feature>
<sequence length="447" mass="49214">MELNRAQLLVYHRALEKFKTTHGIPANVTIEHPGPNDIPHVVVEKPNRILVSVNFIHTVLAVDTLVNILDKPFSASDLFHICTIVRPKKEPGNPFYSGNHCLCLRDPNRPQKRLVTNSPDKDLFIDELFWVSGSWEFLPGDDDLWSFPRRNGSLPNMVPPPDLEGPSSPVTISSSDSEDNLVYALRLSIRRTVVAGTSSSKANIMRFRNLKRVAPTVAPPPKVVLPATYALPSTTSLSTKVAMAVAGANPGSPRASVPGKRKGKEPLVDSPKRLQREMSSIGDAELWKPDVFCLAFKGRWRPWTEWRSPGCQLRGSSPGSRKVTIEAALAKLQLAACGPMYERVFTRGINQAGDNYNRAALALEFPESLAPYFLLILPNFNKEEFLNRPEEDEVIPEPILDIAVAPVIVTSNSAEEVGRTIIEAPGEWFSEETGADDGGDADQNSPS</sequence>
<dbReference type="AlphaFoldDB" id="A0A7J0DTW5"/>
<proteinExistence type="predicted"/>
<feature type="compositionally biased region" description="Acidic residues" evidence="1">
    <location>
        <begin position="429"/>
        <end position="440"/>
    </location>
</feature>
<evidence type="ECO:0000313" key="2">
    <source>
        <dbReference type="EMBL" id="GFS42013.1"/>
    </source>
</evidence>
<evidence type="ECO:0000313" key="3">
    <source>
        <dbReference type="Proteomes" id="UP000585474"/>
    </source>
</evidence>
<reference evidence="3" key="1">
    <citation type="submission" date="2019-07" db="EMBL/GenBank/DDBJ databases">
        <title>De Novo Assembly of kiwifruit Actinidia rufa.</title>
        <authorList>
            <person name="Sugita-Konishi S."/>
            <person name="Sato K."/>
            <person name="Mori E."/>
            <person name="Abe Y."/>
            <person name="Kisaki G."/>
            <person name="Hamano K."/>
            <person name="Suezawa K."/>
            <person name="Otani M."/>
            <person name="Fukuda T."/>
            <person name="Manabe T."/>
            <person name="Gomi K."/>
            <person name="Tabuchi M."/>
            <person name="Akimitsu K."/>
            <person name="Kataoka I."/>
        </authorList>
    </citation>
    <scope>NUCLEOTIDE SEQUENCE [LARGE SCALE GENOMIC DNA]</scope>
    <source>
        <strain evidence="3">cv. Fuchu</strain>
    </source>
</reference>
<keyword evidence="3" id="KW-1185">Reference proteome</keyword>
<protein>
    <submittedName>
        <fullName evidence="2">Uncharacterized protein</fullName>
    </submittedName>
</protein>